<dbReference type="Pfam" id="PF03932">
    <property type="entry name" value="CutC"/>
    <property type="match status" value="1"/>
</dbReference>
<dbReference type="SUPFAM" id="SSF110395">
    <property type="entry name" value="CutC-like"/>
    <property type="match status" value="1"/>
</dbReference>
<feature type="compositionally biased region" description="Basic and acidic residues" evidence="3">
    <location>
        <begin position="99"/>
        <end position="114"/>
    </location>
</feature>
<feature type="compositionally biased region" description="Basic and acidic residues" evidence="3">
    <location>
        <begin position="193"/>
        <end position="206"/>
    </location>
</feature>
<accession>A0ABP1QIC2</accession>
<organism evidence="4 5">
    <name type="scientific">Orchesella dallaii</name>
    <dbReference type="NCBI Taxonomy" id="48710"/>
    <lineage>
        <taxon>Eukaryota</taxon>
        <taxon>Metazoa</taxon>
        <taxon>Ecdysozoa</taxon>
        <taxon>Arthropoda</taxon>
        <taxon>Hexapoda</taxon>
        <taxon>Collembola</taxon>
        <taxon>Entomobryomorpha</taxon>
        <taxon>Entomobryoidea</taxon>
        <taxon>Orchesellidae</taxon>
        <taxon>Orchesellinae</taxon>
        <taxon>Orchesella</taxon>
    </lineage>
</organism>
<protein>
    <recommendedName>
        <fullName evidence="2">Copper homeostasis protein cutC homolog</fullName>
    </recommendedName>
</protein>
<name>A0ABP1QIC2_9HEXA</name>
<evidence type="ECO:0000256" key="3">
    <source>
        <dbReference type="SAM" id="MobiDB-lite"/>
    </source>
</evidence>
<evidence type="ECO:0000313" key="5">
    <source>
        <dbReference type="Proteomes" id="UP001642540"/>
    </source>
</evidence>
<feature type="region of interest" description="Disordered" evidence="3">
    <location>
        <begin position="95"/>
        <end position="276"/>
    </location>
</feature>
<dbReference type="PANTHER" id="PTHR12598">
    <property type="entry name" value="COPPER HOMEOSTASIS PROTEIN CUTC"/>
    <property type="match status" value="1"/>
</dbReference>
<feature type="region of interest" description="Disordered" evidence="3">
    <location>
        <begin position="560"/>
        <end position="587"/>
    </location>
</feature>
<dbReference type="EMBL" id="CAXLJM020000035">
    <property type="protein sequence ID" value="CAL8104399.1"/>
    <property type="molecule type" value="Genomic_DNA"/>
</dbReference>
<dbReference type="Proteomes" id="UP001642540">
    <property type="component" value="Unassembled WGS sequence"/>
</dbReference>
<feature type="compositionally biased region" description="Polar residues" evidence="3">
    <location>
        <begin position="128"/>
        <end position="160"/>
    </location>
</feature>
<feature type="compositionally biased region" description="Acidic residues" evidence="3">
    <location>
        <begin position="264"/>
        <end position="273"/>
    </location>
</feature>
<comment type="caution">
    <text evidence="4">The sequence shown here is derived from an EMBL/GenBank/DDBJ whole genome shotgun (WGS) entry which is preliminary data.</text>
</comment>
<keyword evidence="5" id="KW-1185">Reference proteome</keyword>
<comment type="similarity">
    <text evidence="1">Belongs to the CutC family.</text>
</comment>
<evidence type="ECO:0000256" key="2">
    <source>
        <dbReference type="ARBA" id="ARBA00019014"/>
    </source>
</evidence>
<evidence type="ECO:0000313" key="4">
    <source>
        <dbReference type="EMBL" id="CAL8104399.1"/>
    </source>
</evidence>
<dbReference type="Gene3D" id="3.20.20.380">
    <property type="entry name" value="Copper homeostasis (CutC) domain"/>
    <property type="match status" value="1"/>
</dbReference>
<sequence length="611" mass="66574">MDIDDISEIDPALPDPDFFDADDRSGGAMPAPLLPVPLPEALPLSNVLSSLGGGTSGVVDGVELKYDDELCEFDEFLVSLEESSTNTNVINDILEPEQEPMKDADQGQDSKKTAELNNSKEGIELGNVESSTSKTEGNIINVNGSNKSESGVSSRSNTPVSRPGSAVGAGAAVVRLSLPKVSIESKRISLARESPEKSKDKDKEVNKSPPRMTRGRLNPPEKETRAKRRLSVEHEEDDWTPSQRSGSTTRSGRPTRKATRYGFEDDDSDEDEGLKDVISPVVSVGESDLFEPVRKKRRRASYWTDDDGTTYYTDRSGTKATLKKAYVYVTRIEDDKELSPHQVSEKEEGPSPVLLEVCVDNIMSIREAVKGGANRIELCSSLAEGGLTPTCGFLQLVKESFKDIPVFVMIRPRGGDFLYDEDEIEIMTRDISYYKQNGADGFVFGVLTKDSKIDVANCKLLLQTAYPLPCTFHRAFDLVSDPYTALETIINIGFKRILTSGQQASAHQGLPTIIRLIDAAKGRILIMPGCGINEKNIGDIVKRSGVTEIHGSASKSIASLMSVPGPSKSSKRGGRPKQSGVKMGNADDLMIKVTDSNIVAQMVKKARQAYK</sequence>
<proteinExistence type="inferred from homology"/>
<evidence type="ECO:0000256" key="1">
    <source>
        <dbReference type="ARBA" id="ARBA00007768"/>
    </source>
</evidence>
<dbReference type="InterPro" id="IPR005627">
    <property type="entry name" value="CutC-like"/>
</dbReference>
<feature type="region of interest" description="Disordered" evidence="3">
    <location>
        <begin position="1"/>
        <end position="32"/>
    </location>
</feature>
<gene>
    <name evidence="4" type="ORF">ODALV1_LOCUS11745</name>
</gene>
<feature type="compositionally biased region" description="Low complexity" evidence="3">
    <location>
        <begin position="164"/>
        <end position="174"/>
    </location>
</feature>
<dbReference type="InterPro" id="IPR036822">
    <property type="entry name" value="CutC-like_dom_sf"/>
</dbReference>
<dbReference type="HAMAP" id="MF_00795">
    <property type="entry name" value="CutC"/>
    <property type="match status" value="1"/>
</dbReference>
<reference evidence="4 5" key="1">
    <citation type="submission" date="2024-08" db="EMBL/GenBank/DDBJ databases">
        <authorList>
            <person name="Cucini C."/>
            <person name="Frati F."/>
        </authorList>
    </citation>
    <scope>NUCLEOTIDE SEQUENCE [LARGE SCALE GENOMIC DNA]</scope>
</reference>
<feature type="compositionally biased region" description="Low complexity" evidence="3">
    <location>
        <begin position="240"/>
        <end position="252"/>
    </location>
</feature>
<dbReference type="PANTHER" id="PTHR12598:SF0">
    <property type="entry name" value="COPPER HOMEOSTASIS PROTEIN CUTC HOMOLOG"/>
    <property type="match status" value="1"/>
</dbReference>